<dbReference type="InterPro" id="IPR001063">
    <property type="entry name" value="Ribosomal_uL22"/>
</dbReference>
<evidence type="ECO:0000256" key="2">
    <source>
        <dbReference type="ARBA" id="ARBA00022980"/>
    </source>
</evidence>
<dbReference type="OrthoDB" id="416470at2759"/>
<organism evidence="6 7">
    <name type="scientific">Monosporascus ibericus</name>
    <dbReference type="NCBI Taxonomy" id="155417"/>
    <lineage>
        <taxon>Eukaryota</taxon>
        <taxon>Fungi</taxon>
        <taxon>Dikarya</taxon>
        <taxon>Ascomycota</taxon>
        <taxon>Pezizomycotina</taxon>
        <taxon>Sordariomycetes</taxon>
        <taxon>Xylariomycetidae</taxon>
        <taxon>Xylariales</taxon>
        <taxon>Xylariales incertae sedis</taxon>
        <taxon>Monosporascus</taxon>
    </lineage>
</organism>
<gene>
    <name evidence="6" type="ORF">DL764_009914</name>
</gene>
<keyword evidence="3 4" id="KW-0687">Ribonucleoprotein</keyword>
<dbReference type="GO" id="GO:0006412">
    <property type="term" value="P:translation"/>
    <property type="evidence" value="ECO:0007669"/>
    <property type="project" value="InterPro"/>
</dbReference>
<dbReference type="PANTHER" id="PTHR13501">
    <property type="entry name" value="CHLOROPLAST 50S RIBOSOMAL PROTEIN L22-RELATED"/>
    <property type="match status" value="1"/>
</dbReference>
<evidence type="ECO:0008006" key="8">
    <source>
        <dbReference type="Google" id="ProtNLM"/>
    </source>
</evidence>
<evidence type="ECO:0000256" key="1">
    <source>
        <dbReference type="ARBA" id="ARBA00009451"/>
    </source>
</evidence>
<dbReference type="GO" id="GO:0015934">
    <property type="term" value="C:large ribosomal subunit"/>
    <property type="evidence" value="ECO:0007669"/>
    <property type="project" value="InterPro"/>
</dbReference>
<reference evidence="6 7" key="1">
    <citation type="submission" date="2018-06" db="EMBL/GenBank/DDBJ databases">
        <title>Complete Genomes of Monosporascus.</title>
        <authorList>
            <person name="Robinson A.J."/>
            <person name="Natvig D.O."/>
        </authorList>
    </citation>
    <scope>NUCLEOTIDE SEQUENCE [LARGE SCALE GENOMIC DNA]</scope>
    <source>
        <strain evidence="6 7">CBS 110550</strain>
    </source>
</reference>
<feature type="compositionally biased region" description="Basic and acidic residues" evidence="5">
    <location>
        <begin position="164"/>
        <end position="178"/>
    </location>
</feature>
<feature type="region of interest" description="Disordered" evidence="5">
    <location>
        <begin position="163"/>
        <end position="186"/>
    </location>
</feature>
<evidence type="ECO:0000313" key="6">
    <source>
        <dbReference type="EMBL" id="RYO80288.1"/>
    </source>
</evidence>
<dbReference type="SUPFAM" id="SSF54843">
    <property type="entry name" value="Ribosomal protein L22"/>
    <property type="match status" value="1"/>
</dbReference>
<sequence length="348" mass="40362">MVRAAEHVNLDSAAMSLHLPARRIVQTAQPSLHLQYLLPRIQRRNAWFGWGSSNTAASKPLTEELSKRERQQRLMERMVDTTQGQSIFDEEIKAPERRVKKKKSKAGGEDGGSAMAEPSRSKSFIGASRVREHMERALDPDPRWRIRYQKKKVMQMVRANGKVSHKELIRRSEKEVESKSTPLPTSTKKLVHLSHQIVGKTIDEAITQMRYSKKKMAREVKYQLEEARDMAIASRGMGLGVPNGEVFDKPRKIQTKDGRWIDVSDPTTLYVDESWVGKGPYRGARVQYHARSRMSLMWRPTAQIHIRLKEEKTRIRQHEERVEKQAKKTPWVHLPNRPVTAQRPYYSW</sequence>
<accession>A0A4Q4STR7</accession>
<evidence type="ECO:0000256" key="3">
    <source>
        <dbReference type="ARBA" id="ARBA00023274"/>
    </source>
</evidence>
<dbReference type="Gene3D" id="3.90.470.10">
    <property type="entry name" value="Ribosomal protein L22/L17"/>
    <property type="match status" value="1"/>
</dbReference>
<comment type="caution">
    <text evidence="6">The sequence shown here is derived from an EMBL/GenBank/DDBJ whole genome shotgun (WGS) entry which is preliminary data.</text>
</comment>
<dbReference type="FunFam" id="3.90.470.10:FF:000017">
    <property type="entry name" value="54S ribosomal protein L22, mitochondrial"/>
    <property type="match status" value="1"/>
</dbReference>
<evidence type="ECO:0000313" key="7">
    <source>
        <dbReference type="Proteomes" id="UP000293360"/>
    </source>
</evidence>
<dbReference type="PANTHER" id="PTHR13501:SF10">
    <property type="entry name" value="LARGE RIBOSOMAL SUBUNIT PROTEIN UL22M"/>
    <property type="match status" value="1"/>
</dbReference>
<keyword evidence="2 4" id="KW-0689">Ribosomal protein</keyword>
<dbReference type="Proteomes" id="UP000293360">
    <property type="component" value="Unassembled WGS sequence"/>
</dbReference>
<name>A0A4Q4STR7_9PEZI</name>
<proteinExistence type="inferred from homology"/>
<dbReference type="AlphaFoldDB" id="A0A4Q4STR7"/>
<dbReference type="InterPro" id="IPR036394">
    <property type="entry name" value="Ribosomal_uL22_sf"/>
</dbReference>
<dbReference type="GO" id="GO:0003735">
    <property type="term" value="F:structural constituent of ribosome"/>
    <property type="evidence" value="ECO:0007669"/>
    <property type="project" value="InterPro"/>
</dbReference>
<protein>
    <recommendedName>
        <fullName evidence="8">Mitochondrial large ribosomal subunit</fullName>
    </recommendedName>
</protein>
<comment type="similarity">
    <text evidence="1 4">Belongs to the universal ribosomal protein uL22 family.</text>
</comment>
<evidence type="ECO:0000256" key="5">
    <source>
        <dbReference type="SAM" id="MobiDB-lite"/>
    </source>
</evidence>
<dbReference type="InterPro" id="IPR047867">
    <property type="entry name" value="Ribosomal_uL22_bac/org-type"/>
</dbReference>
<evidence type="ECO:0000256" key="4">
    <source>
        <dbReference type="RuleBase" id="RU004005"/>
    </source>
</evidence>
<dbReference type="Pfam" id="PF00237">
    <property type="entry name" value="Ribosomal_L22"/>
    <property type="match status" value="1"/>
</dbReference>
<feature type="region of interest" description="Disordered" evidence="5">
    <location>
        <begin position="91"/>
        <end position="122"/>
    </location>
</feature>
<dbReference type="STRING" id="155417.A0A4Q4STR7"/>
<dbReference type="EMBL" id="QJNU01001058">
    <property type="protein sequence ID" value="RYO80288.1"/>
    <property type="molecule type" value="Genomic_DNA"/>
</dbReference>
<keyword evidence="7" id="KW-1185">Reference proteome</keyword>